<feature type="non-terminal residue" evidence="2">
    <location>
        <position position="35"/>
    </location>
</feature>
<feature type="region of interest" description="Disordered" evidence="1">
    <location>
        <begin position="16"/>
        <end position="35"/>
    </location>
</feature>
<evidence type="ECO:0000256" key="1">
    <source>
        <dbReference type="SAM" id="MobiDB-lite"/>
    </source>
</evidence>
<feature type="compositionally biased region" description="Basic and acidic residues" evidence="1">
    <location>
        <begin position="16"/>
        <end position="26"/>
    </location>
</feature>
<dbReference type="Proteomes" id="UP000236630">
    <property type="component" value="Unassembled WGS sequence"/>
</dbReference>
<gene>
    <name evidence="2" type="ORF">CUMW_275310</name>
</gene>
<evidence type="ECO:0000313" key="2">
    <source>
        <dbReference type="EMBL" id="GAY33508.1"/>
    </source>
</evidence>
<evidence type="ECO:0000313" key="3">
    <source>
        <dbReference type="Proteomes" id="UP000236630"/>
    </source>
</evidence>
<reference evidence="2 3" key="1">
    <citation type="journal article" date="2017" name="Front. Genet.">
        <title>Draft sequencing of the heterozygous diploid genome of Satsuma (Citrus unshiu Marc.) using a hybrid assembly approach.</title>
        <authorList>
            <person name="Shimizu T."/>
            <person name="Tanizawa Y."/>
            <person name="Mochizuki T."/>
            <person name="Nagasaki H."/>
            <person name="Yoshioka T."/>
            <person name="Toyoda A."/>
            <person name="Fujiyama A."/>
            <person name="Kaminuma E."/>
            <person name="Nakamura Y."/>
        </authorList>
    </citation>
    <scope>NUCLEOTIDE SEQUENCE [LARGE SCALE GENOMIC DNA]</scope>
    <source>
        <strain evidence="3">cv. Miyagawa wase</strain>
    </source>
</reference>
<accession>A0A2H5MZW1</accession>
<organism evidence="2 3">
    <name type="scientific">Citrus unshiu</name>
    <name type="common">Satsuma mandarin</name>
    <name type="synonym">Citrus nobilis var. unshiu</name>
    <dbReference type="NCBI Taxonomy" id="55188"/>
    <lineage>
        <taxon>Eukaryota</taxon>
        <taxon>Viridiplantae</taxon>
        <taxon>Streptophyta</taxon>
        <taxon>Embryophyta</taxon>
        <taxon>Tracheophyta</taxon>
        <taxon>Spermatophyta</taxon>
        <taxon>Magnoliopsida</taxon>
        <taxon>eudicotyledons</taxon>
        <taxon>Gunneridae</taxon>
        <taxon>Pentapetalae</taxon>
        <taxon>rosids</taxon>
        <taxon>malvids</taxon>
        <taxon>Sapindales</taxon>
        <taxon>Rutaceae</taxon>
        <taxon>Aurantioideae</taxon>
        <taxon>Citrus</taxon>
    </lineage>
</organism>
<dbReference type="EMBL" id="BDQV01001521">
    <property type="protein sequence ID" value="GAY33508.1"/>
    <property type="molecule type" value="Genomic_DNA"/>
</dbReference>
<dbReference type="AlphaFoldDB" id="A0A2H5MZW1"/>
<sequence length="35" mass="4304">MQELPEVEYKTWELHQGRRNQKETTAPRKNYTVIE</sequence>
<proteinExistence type="predicted"/>
<name>A0A2H5MZW1_CITUN</name>
<comment type="caution">
    <text evidence="2">The sequence shown here is derived from an EMBL/GenBank/DDBJ whole genome shotgun (WGS) entry which is preliminary data.</text>
</comment>
<keyword evidence="3" id="KW-1185">Reference proteome</keyword>
<protein>
    <submittedName>
        <fullName evidence="2">Uncharacterized protein</fullName>
    </submittedName>
</protein>